<dbReference type="EnsemblMetazoa" id="AMEC007614-RA">
    <property type="protein sequence ID" value="AMEC007614-PA"/>
    <property type="gene ID" value="AMEC007614"/>
</dbReference>
<accession>A0A182TSP4</accession>
<reference evidence="2" key="1">
    <citation type="submission" date="2014-01" db="EMBL/GenBank/DDBJ databases">
        <title>The Genome Sequence of Anopheles melas CM1001059_A (V2).</title>
        <authorList>
            <consortium name="The Broad Institute Genomics Platform"/>
            <person name="Neafsey D.E."/>
            <person name="Besansky N."/>
            <person name="Howell P."/>
            <person name="Walton C."/>
            <person name="Young S.K."/>
            <person name="Zeng Q."/>
            <person name="Gargeya S."/>
            <person name="Fitzgerald M."/>
            <person name="Haas B."/>
            <person name="Abouelleil A."/>
            <person name="Allen A.W."/>
            <person name="Alvarado L."/>
            <person name="Arachchi H.M."/>
            <person name="Berlin A.M."/>
            <person name="Chapman S.B."/>
            <person name="Gainer-Dewar J."/>
            <person name="Goldberg J."/>
            <person name="Griggs A."/>
            <person name="Gujja S."/>
            <person name="Hansen M."/>
            <person name="Howarth C."/>
            <person name="Imamovic A."/>
            <person name="Ireland A."/>
            <person name="Larimer J."/>
            <person name="McCowan C."/>
            <person name="Murphy C."/>
            <person name="Pearson M."/>
            <person name="Poon T.W."/>
            <person name="Priest M."/>
            <person name="Roberts A."/>
            <person name="Saif S."/>
            <person name="Shea T."/>
            <person name="Sisk P."/>
            <person name="Sykes S."/>
            <person name="Wortman J."/>
            <person name="Nusbaum C."/>
            <person name="Birren B."/>
        </authorList>
    </citation>
    <scope>NUCLEOTIDE SEQUENCE [LARGE SCALE GENOMIC DNA]</scope>
    <source>
        <strain evidence="2">CM1001059</strain>
    </source>
</reference>
<dbReference type="Proteomes" id="UP000075902">
    <property type="component" value="Unassembled WGS sequence"/>
</dbReference>
<dbReference type="VEuPathDB" id="VectorBase:AMEC007614"/>
<organism evidence="1 2">
    <name type="scientific">Anopheles melas</name>
    <dbReference type="NCBI Taxonomy" id="34690"/>
    <lineage>
        <taxon>Eukaryota</taxon>
        <taxon>Metazoa</taxon>
        <taxon>Ecdysozoa</taxon>
        <taxon>Arthropoda</taxon>
        <taxon>Hexapoda</taxon>
        <taxon>Insecta</taxon>
        <taxon>Pterygota</taxon>
        <taxon>Neoptera</taxon>
        <taxon>Endopterygota</taxon>
        <taxon>Diptera</taxon>
        <taxon>Nematocera</taxon>
        <taxon>Culicoidea</taxon>
        <taxon>Culicidae</taxon>
        <taxon>Anophelinae</taxon>
        <taxon>Anopheles</taxon>
    </lineage>
</organism>
<proteinExistence type="predicted"/>
<sequence length="337" mass="37744">MHILVIHCSFSRYDRGQPHLLQIFLRVLLAATAGAGCGIGGAGARRHHTIPLVQYRAHVLRHQRVVRPLGVGGVQAEKVGREQMLVVRPQLVLLLQAADDERVKIRAELVCVRVGRLGQPGRIVLHHLLELLERRPPGRVREAAGRDLHHRDAERPDVRLDVVAGGPAARARIDPLRRHHVRRLHVPVDDAQLGVQVVQGAHDRERYLAQDVLRDGAPGALVHHRVELVHARVHHLHADPHVALAEQRPVELDGVAAVARPHRHVQVHQQALLLLRLDATARAAARPHPARHRDALDRHHRAGRLVQHLLDDAVRPPAQIRQLAQMVRLDHERPLAD</sequence>
<evidence type="ECO:0000313" key="1">
    <source>
        <dbReference type="EnsemblMetazoa" id="AMEC007614-PA"/>
    </source>
</evidence>
<keyword evidence="2" id="KW-1185">Reference proteome</keyword>
<protein>
    <submittedName>
        <fullName evidence="1">Uncharacterized protein</fullName>
    </submittedName>
</protein>
<evidence type="ECO:0000313" key="2">
    <source>
        <dbReference type="Proteomes" id="UP000075902"/>
    </source>
</evidence>
<name>A0A182TSP4_9DIPT</name>
<reference evidence="1" key="2">
    <citation type="submission" date="2020-05" db="UniProtKB">
        <authorList>
            <consortium name="EnsemblMetazoa"/>
        </authorList>
    </citation>
    <scope>IDENTIFICATION</scope>
    <source>
        <strain evidence="1">CM1001059</strain>
    </source>
</reference>
<dbReference type="AlphaFoldDB" id="A0A182TSP4"/>